<keyword evidence="2" id="KW-0723">Serine/threonine-protein kinase</keyword>
<feature type="compositionally biased region" description="Low complexity" evidence="10">
    <location>
        <begin position="1271"/>
        <end position="1281"/>
    </location>
</feature>
<feature type="coiled-coil region" evidence="9">
    <location>
        <begin position="715"/>
        <end position="742"/>
    </location>
</feature>
<comment type="caution">
    <text evidence="12">The sequence shown here is derived from an EMBL/GenBank/DDBJ whole genome shotgun (WGS) entry which is preliminary data.</text>
</comment>
<evidence type="ECO:0000256" key="8">
    <source>
        <dbReference type="ARBA" id="ARBA00048679"/>
    </source>
</evidence>
<accession>A0A9P5YTL4</accession>
<dbReference type="InterPro" id="IPR051131">
    <property type="entry name" value="NEK_Ser/Thr_kinase_NIMA"/>
</dbReference>
<sequence>MEASTIRNHSPMHYPTGILTRVLEFACAETAVLLPFCSTDPRFRLRLVSRTWNEIITSNTALWAVIAFTAPSQSPHIQPNRLLGHFNICITRSGLEPLSIAFDTHRIDWPFSIVQSIILPNIRRVQKLTCLIYSNQEISAFMTIPNGQFAALESLDISFINTWDTPLSLFPPGTAAHFNSLKNAPRLCSLAMRLYNGFHPFDDLHLSWRKLTALDLGTRPMPSEVAVQILRCCKKRLQEAFFFVRFGRPYASLGNLAITMRALKKFRIRIMHPSCDIRLFSFLHLPILEDLWIEMFDEAYYQRWEPHLLEDILRSCSTSLQELRLSDFLPAELGYDNLQQRRHYEMTHHILENMFSLTPNLHTLRLPLGLPIHVVTMEKLAACELLPRLRVLELATSLDSGWHMLSIVERRREHILRTALGPGKSVSTPGSTVDDDHNLSSITHLSVYLPCNNYSGEKMEAFESKRHALEALGSVLFARKELNFERMTERDRKQIVAEVNILKDLHHDHIVRYHDRFVDREAGILYILMEYCGGGDLSAVIKHAARANRLISEETVWNYLYQLLQALFHCHHPNGHGRSSSGNTVDLAQPSGATNAKNAVKLGDFGLSKALAQVSFANTYVGTPYYMSPELTQEKAYDSKSDIWSLGCLIYELCALKPPFYDARTHGELSILIRNGRIPPLPRGYSQSLTAVIKSMLSLNPAMRPSASQLLQHERLELVAKITEAEKMLVEANAQLTLLRKKEVSVKKREEDLFARDRALEDAQDRMDAIIHDKNARIRELERQLQEREAEVADLRRKEEEHVCSPALVPPPAESISEFDPGVREIVTNAVARREAELRALVAQQETNARRAMRSKQDEIMRIVSEKEAEVMERESEMYEALRAMEARLRSSSDDTVQKSKGRPAEDVEVKKMGQESCTHDRAENKPLDDLTNTVDSIPLPRAATQPNHIQIRHRRCVASSASSSASSSSSLVPASDTSTSSSISASFPPTHLPTLALLAVPSMNNLVLADPETALDGIKASRITTEREDVSARLALGAPHSQPLNLLYLFDKNPWVKLDFQRVFDIGKEKGEEKGETVTNHSTVNETEKTDISYSSSGEDFASSQIGQCTERLCLPQPPAYTHLRRPSIDVPIQRENGQSASSIASSPSSSERETVPEPNPCSHPRLTAARNNSNLRPRASSAGILGGGPVFTRPVLAPRAPSPAPRYSPSDDENLPSRFLRRDERTKDVSRVYSNLNSTGDMDINPSATIQWRENRRMSSGLALRAAAAANSAGRRQSSLVIDEQDRGSRRRSVDTSATVQEDERVYGSTRPWLAGVRKAGEEARRALLPRS</sequence>
<dbReference type="Gene3D" id="1.20.5.490">
    <property type="entry name" value="Single helix bin"/>
    <property type="match status" value="1"/>
</dbReference>
<dbReference type="InterPro" id="IPR000719">
    <property type="entry name" value="Prot_kinase_dom"/>
</dbReference>
<keyword evidence="3" id="KW-0808">Transferase</keyword>
<feature type="compositionally biased region" description="Basic and acidic residues" evidence="10">
    <location>
        <begin position="1286"/>
        <end position="1296"/>
    </location>
</feature>
<evidence type="ECO:0000313" key="12">
    <source>
        <dbReference type="EMBL" id="KAF9474911.1"/>
    </source>
</evidence>
<feature type="domain" description="Protein kinase" evidence="11">
    <location>
        <begin position="447"/>
        <end position="716"/>
    </location>
</feature>
<feature type="compositionally biased region" description="Basic and acidic residues" evidence="10">
    <location>
        <begin position="889"/>
        <end position="929"/>
    </location>
</feature>
<dbReference type="Pfam" id="PF00069">
    <property type="entry name" value="Pkinase"/>
    <property type="match status" value="1"/>
</dbReference>
<dbReference type="GO" id="GO:0004674">
    <property type="term" value="F:protein serine/threonine kinase activity"/>
    <property type="evidence" value="ECO:0007669"/>
    <property type="project" value="UniProtKB-KW"/>
</dbReference>
<dbReference type="InterPro" id="IPR011009">
    <property type="entry name" value="Kinase-like_dom_sf"/>
</dbReference>
<evidence type="ECO:0000259" key="11">
    <source>
        <dbReference type="PROSITE" id="PS50011"/>
    </source>
</evidence>
<dbReference type="PANTHER" id="PTHR44899:SF10">
    <property type="entry name" value="NIMA-RELATED KINASE 2"/>
    <property type="match status" value="1"/>
</dbReference>
<dbReference type="Gene3D" id="1.10.510.10">
    <property type="entry name" value="Transferase(Phosphotransferase) domain 1"/>
    <property type="match status" value="1"/>
</dbReference>
<keyword evidence="9" id="KW-0175">Coiled coil</keyword>
<evidence type="ECO:0000313" key="13">
    <source>
        <dbReference type="Proteomes" id="UP000807469"/>
    </source>
</evidence>
<evidence type="ECO:0000256" key="10">
    <source>
        <dbReference type="SAM" id="MobiDB-lite"/>
    </source>
</evidence>
<protein>
    <recommendedName>
        <fullName evidence="1">non-specific serine/threonine protein kinase</fullName>
        <ecNumber evidence="1">2.7.11.1</ecNumber>
    </recommendedName>
</protein>
<evidence type="ECO:0000256" key="3">
    <source>
        <dbReference type="ARBA" id="ARBA00022679"/>
    </source>
</evidence>
<proteinExistence type="predicted"/>
<dbReference type="EC" id="2.7.11.1" evidence="1"/>
<evidence type="ECO:0000256" key="1">
    <source>
        <dbReference type="ARBA" id="ARBA00012513"/>
    </source>
</evidence>
<dbReference type="OrthoDB" id="10250725at2759"/>
<evidence type="ECO:0000256" key="2">
    <source>
        <dbReference type="ARBA" id="ARBA00022527"/>
    </source>
</evidence>
<evidence type="ECO:0000256" key="5">
    <source>
        <dbReference type="ARBA" id="ARBA00022777"/>
    </source>
</evidence>
<dbReference type="Gene3D" id="3.80.10.10">
    <property type="entry name" value="Ribonuclease Inhibitor"/>
    <property type="match status" value="1"/>
</dbReference>
<evidence type="ECO:0000256" key="9">
    <source>
        <dbReference type="SAM" id="Coils"/>
    </source>
</evidence>
<dbReference type="SUPFAM" id="SSF56112">
    <property type="entry name" value="Protein kinase-like (PK-like)"/>
    <property type="match status" value="1"/>
</dbReference>
<dbReference type="InterPro" id="IPR032675">
    <property type="entry name" value="LRR_dom_sf"/>
</dbReference>
<dbReference type="Proteomes" id="UP000807469">
    <property type="component" value="Unassembled WGS sequence"/>
</dbReference>
<evidence type="ECO:0000256" key="4">
    <source>
        <dbReference type="ARBA" id="ARBA00022741"/>
    </source>
</evidence>
<gene>
    <name evidence="12" type="ORF">BDN70DRAFT_996778</name>
</gene>
<reference evidence="12" key="1">
    <citation type="submission" date="2020-11" db="EMBL/GenBank/DDBJ databases">
        <authorList>
            <consortium name="DOE Joint Genome Institute"/>
            <person name="Ahrendt S."/>
            <person name="Riley R."/>
            <person name="Andreopoulos W."/>
            <person name="Labutti K."/>
            <person name="Pangilinan J."/>
            <person name="Ruiz-Duenas F.J."/>
            <person name="Barrasa J.M."/>
            <person name="Sanchez-Garcia M."/>
            <person name="Camarero S."/>
            <person name="Miyauchi S."/>
            <person name="Serrano A."/>
            <person name="Linde D."/>
            <person name="Babiker R."/>
            <person name="Drula E."/>
            <person name="Ayuso-Fernandez I."/>
            <person name="Pacheco R."/>
            <person name="Padilla G."/>
            <person name="Ferreira P."/>
            <person name="Barriuso J."/>
            <person name="Kellner H."/>
            <person name="Castanera R."/>
            <person name="Alfaro M."/>
            <person name="Ramirez L."/>
            <person name="Pisabarro A.G."/>
            <person name="Kuo A."/>
            <person name="Tritt A."/>
            <person name="Lipzen A."/>
            <person name="He G."/>
            <person name="Yan M."/>
            <person name="Ng V."/>
            <person name="Cullen D."/>
            <person name="Martin F."/>
            <person name="Rosso M.-N."/>
            <person name="Henrissat B."/>
            <person name="Hibbett D."/>
            <person name="Martinez A.T."/>
            <person name="Grigoriev I.V."/>
        </authorList>
    </citation>
    <scope>NUCLEOTIDE SEQUENCE</scope>
    <source>
        <strain evidence="12">CIRM-BRFM 674</strain>
    </source>
</reference>
<dbReference type="Gene3D" id="3.30.200.20">
    <property type="entry name" value="Phosphorylase Kinase, domain 1"/>
    <property type="match status" value="1"/>
</dbReference>
<dbReference type="PROSITE" id="PS50011">
    <property type="entry name" value="PROTEIN_KINASE_DOM"/>
    <property type="match status" value="1"/>
</dbReference>
<feature type="compositionally biased region" description="Low complexity" evidence="10">
    <location>
        <begin position="1141"/>
        <end position="1151"/>
    </location>
</feature>
<keyword evidence="13" id="KW-1185">Reference proteome</keyword>
<comment type="catalytic activity">
    <reaction evidence="8">
        <text>L-seryl-[protein] + ATP = O-phospho-L-seryl-[protein] + ADP + H(+)</text>
        <dbReference type="Rhea" id="RHEA:17989"/>
        <dbReference type="Rhea" id="RHEA-COMP:9863"/>
        <dbReference type="Rhea" id="RHEA-COMP:11604"/>
        <dbReference type="ChEBI" id="CHEBI:15378"/>
        <dbReference type="ChEBI" id="CHEBI:29999"/>
        <dbReference type="ChEBI" id="CHEBI:30616"/>
        <dbReference type="ChEBI" id="CHEBI:83421"/>
        <dbReference type="ChEBI" id="CHEBI:456216"/>
        <dbReference type="EC" id="2.7.11.1"/>
    </reaction>
</comment>
<feature type="compositionally biased region" description="Low complexity" evidence="10">
    <location>
        <begin position="959"/>
        <end position="987"/>
    </location>
</feature>
<keyword evidence="4" id="KW-0547">Nucleotide-binding</keyword>
<name>A0A9P5YTL4_9AGAR</name>
<organism evidence="12 13">
    <name type="scientific">Pholiota conissans</name>
    <dbReference type="NCBI Taxonomy" id="109636"/>
    <lineage>
        <taxon>Eukaryota</taxon>
        <taxon>Fungi</taxon>
        <taxon>Dikarya</taxon>
        <taxon>Basidiomycota</taxon>
        <taxon>Agaricomycotina</taxon>
        <taxon>Agaricomycetes</taxon>
        <taxon>Agaricomycetidae</taxon>
        <taxon>Agaricales</taxon>
        <taxon>Agaricineae</taxon>
        <taxon>Strophariaceae</taxon>
        <taxon>Pholiota</taxon>
    </lineage>
</organism>
<feature type="region of interest" description="Disordered" evidence="10">
    <location>
        <begin position="889"/>
        <end position="987"/>
    </location>
</feature>
<feature type="region of interest" description="Disordered" evidence="10">
    <location>
        <begin position="1132"/>
        <end position="1218"/>
    </location>
</feature>
<feature type="region of interest" description="Disordered" evidence="10">
    <location>
        <begin position="1271"/>
        <end position="1305"/>
    </location>
</feature>
<dbReference type="GO" id="GO:0005524">
    <property type="term" value="F:ATP binding"/>
    <property type="evidence" value="ECO:0007669"/>
    <property type="project" value="UniProtKB-KW"/>
</dbReference>
<dbReference type="EMBL" id="MU155356">
    <property type="protein sequence ID" value="KAF9474911.1"/>
    <property type="molecule type" value="Genomic_DNA"/>
</dbReference>
<evidence type="ECO:0000256" key="6">
    <source>
        <dbReference type="ARBA" id="ARBA00022840"/>
    </source>
</evidence>
<dbReference type="PANTHER" id="PTHR44899">
    <property type="entry name" value="CAMK FAMILY PROTEIN KINASE"/>
    <property type="match status" value="1"/>
</dbReference>
<evidence type="ECO:0000256" key="7">
    <source>
        <dbReference type="ARBA" id="ARBA00047899"/>
    </source>
</evidence>
<comment type="catalytic activity">
    <reaction evidence="7">
        <text>L-threonyl-[protein] + ATP = O-phospho-L-threonyl-[protein] + ADP + H(+)</text>
        <dbReference type="Rhea" id="RHEA:46608"/>
        <dbReference type="Rhea" id="RHEA-COMP:11060"/>
        <dbReference type="Rhea" id="RHEA-COMP:11605"/>
        <dbReference type="ChEBI" id="CHEBI:15378"/>
        <dbReference type="ChEBI" id="CHEBI:30013"/>
        <dbReference type="ChEBI" id="CHEBI:30616"/>
        <dbReference type="ChEBI" id="CHEBI:61977"/>
        <dbReference type="ChEBI" id="CHEBI:456216"/>
        <dbReference type="EC" id="2.7.11.1"/>
    </reaction>
</comment>
<feature type="coiled-coil region" evidence="9">
    <location>
        <begin position="771"/>
        <end position="801"/>
    </location>
</feature>
<dbReference type="CDD" id="cd08217">
    <property type="entry name" value="STKc_Nek2"/>
    <property type="match status" value="1"/>
</dbReference>
<keyword evidence="5" id="KW-0418">Kinase</keyword>
<keyword evidence="6" id="KW-0067">ATP-binding</keyword>